<dbReference type="Pfam" id="PF00239">
    <property type="entry name" value="Resolvase"/>
    <property type="match status" value="1"/>
</dbReference>
<dbReference type="SUPFAM" id="SSF53041">
    <property type="entry name" value="Resolvase-like"/>
    <property type="match status" value="1"/>
</dbReference>
<evidence type="ECO:0000259" key="3">
    <source>
        <dbReference type="PROSITE" id="PS51736"/>
    </source>
</evidence>
<dbReference type="EMBL" id="MFTP01000011">
    <property type="protein sequence ID" value="OGI65877.1"/>
    <property type="molecule type" value="Genomic_DNA"/>
</dbReference>
<keyword evidence="2" id="KW-0233">DNA recombination</keyword>
<dbReference type="Gene3D" id="3.40.50.1390">
    <property type="entry name" value="Resolvase, N-terminal catalytic domain"/>
    <property type="match status" value="1"/>
</dbReference>
<protein>
    <recommendedName>
        <fullName evidence="3">Resolvase/invertase-type recombinase catalytic domain-containing protein</fullName>
    </recommendedName>
</protein>
<dbReference type="InterPro" id="IPR006119">
    <property type="entry name" value="Resolv_N"/>
</dbReference>
<dbReference type="SMART" id="SM00857">
    <property type="entry name" value="Resolvase"/>
    <property type="match status" value="1"/>
</dbReference>
<feature type="domain" description="Resolvase/invertase-type recombinase catalytic" evidence="3">
    <location>
        <begin position="8"/>
        <end position="126"/>
    </location>
</feature>
<evidence type="ECO:0000256" key="1">
    <source>
        <dbReference type="ARBA" id="ARBA00023125"/>
    </source>
</evidence>
<dbReference type="InterPro" id="IPR050639">
    <property type="entry name" value="SSR_resolvase"/>
</dbReference>
<dbReference type="PANTHER" id="PTHR30461:SF2">
    <property type="entry name" value="SERINE RECOMBINASE PINE-RELATED"/>
    <property type="match status" value="1"/>
</dbReference>
<gene>
    <name evidence="4" type="ORF">A2647_01560</name>
</gene>
<dbReference type="PROSITE" id="PS51736">
    <property type="entry name" value="RECOMBINASES_3"/>
    <property type="match status" value="1"/>
</dbReference>
<dbReference type="PANTHER" id="PTHR30461">
    <property type="entry name" value="DNA-INVERTASE FROM LAMBDOID PROPHAGE"/>
    <property type="match status" value="1"/>
</dbReference>
<dbReference type="Proteomes" id="UP000177370">
    <property type="component" value="Unassembled WGS sequence"/>
</dbReference>
<dbReference type="AlphaFoldDB" id="A0A1F6V849"/>
<dbReference type="InterPro" id="IPR036162">
    <property type="entry name" value="Resolvase-like_N_sf"/>
</dbReference>
<accession>A0A1F6V849</accession>
<evidence type="ECO:0000313" key="5">
    <source>
        <dbReference type="Proteomes" id="UP000177370"/>
    </source>
</evidence>
<comment type="caution">
    <text evidence="4">The sequence shown here is derived from an EMBL/GenBank/DDBJ whole genome shotgun (WGS) entry which is preliminary data.</text>
</comment>
<organism evidence="4 5">
    <name type="scientific">Candidatus Nomurabacteria bacterium RIFCSPHIGHO2_01_FULL_40_24b</name>
    <dbReference type="NCBI Taxonomy" id="1801739"/>
    <lineage>
        <taxon>Bacteria</taxon>
        <taxon>Candidatus Nomuraibacteriota</taxon>
    </lineage>
</organism>
<reference evidence="4 5" key="1">
    <citation type="journal article" date="2016" name="Nat. Commun.">
        <title>Thousands of microbial genomes shed light on interconnected biogeochemical processes in an aquifer system.</title>
        <authorList>
            <person name="Anantharaman K."/>
            <person name="Brown C.T."/>
            <person name="Hug L.A."/>
            <person name="Sharon I."/>
            <person name="Castelle C.J."/>
            <person name="Probst A.J."/>
            <person name="Thomas B.C."/>
            <person name="Singh A."/>
            <person name="Wilkins M.J."/>
            <person name="Karaoz U."/>
            <person name="Brodie E.L."/>
            <person name="Williams K.H."/>
            <person name="Hubbard S.S."/>
            <person name="Banfield J.F."/>
        </authorList>
    </citation>
    <scope>NUCLEOTIDE SEQUENCE [LARGE SCALE GENOMIC DNA]</scope>
</reference>
<evidence type="ECO:0000313" key="4">
    <source>
        <dbReference type="EMBL" id="OGI65877.1"/>
    </source>
</evidence>
<evidence type="ECO:0000256" key="2">
    <source>
        <dbReference type="ARBA" id="ARBA00023172"/>
    </source>
</evidence>
<dbReference type="CDD" id="cd00338">
    <property type="entry name" value="Ser_Recombinase"/>
    <property type="match status" value="1"/>
</dbReference>
<proteinExistence type="predicted"/>
<keyword evidence="1" id="KW-0238">DNA-binding</keyword>
<sequence length="126" mass="14388">MNKIMNNKIIGYARSNHEELNTSIEEQEKIIRNYVEENGNKIIKVFVDKGKSKKTFSRKGLQAMLKYIEANSSWVKSLIVSDITMLSRNTDELRSLKDFLKSKGVKLISLAHLMSRCGGKPPKQQS</sequence>
<name>A0A1F6V849_9BACT</name>
<dbReference type="GO" id="GO:0000150">
    <property type="term" value="F:DNA strand exchange activity"/>
    <property type="evidence" value="ECO:0007669"/>
    <property type="project" value="InterPro"/>
</dbReference>
<dbReference type="GO" id="GO:0003677">
    <property type="term" value="F:DNA binding"/>
    <property type="evidence" value="ECO:0007669"/>
    <property type="project" value="UniProtKB-KW"/>
</dbReference>